<evidence type="ECO:0000313" key="4">
    <source>
        <dbReference type="Proteomes" id="UP001162889"/>
    </source>
</evidence>
<sequence>MEQFGRQRVRGGQYCTLDQAEVDAALVRQGQWEGVERAALSRRSYELQDSWHAALDNVLRLALRFYESTSASPRDELFSAMYGLTRYRFWHSDFDAALDSAFWDEKGILPVLLSFRDNRPMASQCEDAFCVLGGAMTRSRRNGPPFHHLFLFGWTAFVPSATAAQTAKIEQWLHALPAERDRRYDEFTAILLPQMRYLLRR</sequence>
<comment type="caution">
    <text evidence="1">The sequence shown here is derived from an EMBL/GenBank/DDBJ whole genome shotgun (WGS) entry which is preliminary data.</text>
</comment>
<proteinExistence type="predicted"/>
<evidence type="ECO:0000313" key="1">
    <source>
        <dbReference type="EMBL" id="MBV6320356.1"/>
    </source>
</evidence>
<reference evidence="1" key="1">
    <citation type="submission" date="2021-07" db="EMBL/GenBank/DDBJ databases">
        <title>Characterization of violacein-producing bacteria and related species.</title>
        <authorList>
            <person name="Wilson H.S."/>
            <person name="De Leon M.E."/>
        </authorList>
    </citation>
    <scope>NUCLEOTIDE SEQUENCE</scope>
    <source>
        <strain evidence="1">HSC-15S17</strain>
    </source>
</reference>
<dbReference type="EMBL" id="JALJZU010000012">
    <property type="protein sequence ID" value="MCP2011805.1"/>
    <property type="molecule type" value="Genomic_DNA"/>
</dbReference>
<dbReference type="Proteomes" id="UP001155901">
    <property type="component" value="Unassembled WGS sequence"/>
</dbReference>
<organism evidence="1 3">
    <name type="scientific">Duganella violaceipulchra</name>
    <dbReference type="NCBI Taxonomy" id="2849652"/>
    <lineage>
        <taxon>Bacteria</taxon>
        <taxon>Pseudomonadati</taxon>
        <taxon>Pseudomonadota</taxon>
        <taxon>Betaproteobacteria</taxon>
        <taxon>Burkholderiales</taxon>
        <taxon>Oxalobacteraceae</taxon>
        <taxon>Telluria group</taxon>
        <taxon>Duganella</taxon>
    </lineage>
</organism>
<dbReference type="RefSeq" id="WP_217941035.1">
    <property type="nucleotide sequence ID" value="NZ_JAHTGR010000002.1"/>
</dbReference>
<evidence type="ECO:0000313" key="2">
    <source>
        <dbReference type="EMBL" id="MCP2011805.1"/>
    </source>
</evidence>
<reference evidence="2" key="2">
    <citation type="submission" date="2022-03" db="EMBL/GenBank/DDBJ databases">
        <title>Genome Encyclopedia of Bacteria and Archaea VI: Functional Genomics of Type Strains.</title>
        <authorList>
            <person name="Whitman W."/>
        </authorList>
    </citation>
    <scope>NUCLEOTIDE SEQUENCE</scope>
    <source>
        <strain evidence="2">HSC-15S17</strain>
    </source>
</reference>
<keyword evidence="4" id="KW-1185">Reference proteome</keyword>
<dbReference type="Proteomes" id="UP001162889">
    <property type="component" value="Unassembled WGS sequence"/>
</dbReference>
<dbReference type="EMBL" id="JAHTGR010000002">
    <property type="protein sequence ID" value="MBV6320356.1"/>
    <property type="molecule type" value="Genomic_DNA"/>
</dbReference>
<accession>A0AA41H690</accession>
<evidence type="ECO:0000313" key="3">
    <source>
        <dbReference type="Proteomes" id="UP001155901"/>
    </source>
</evidence>
<dbReference type="AlphaFoldDB" id="A0AA41H690"/>
<gene>
    <name evidence="1" type="ORF">KVP70_05350</name>
    <name evidence="2" type="ORF">L1274_005557</name>
</gene>
<protein>
    <submittedName>
        <fullName evidence="1">Uncharacterized protein</fullName>
    </submittedName>
</protein>
<name>A0AA41H690_9BURK</name>